<evidence type="ECO:0000313" key="6">
    <source>
        <dbReference type="EMBL" id="CAL1164124.1"/>
    </source>
</evidence>
<evidence type="ECO:0000256" key="2">
    <source>
        <dbReference type="ARBA" id="ARBA00022801"/>
    </source>
</evidence>
<evidence type="ECO:0000256" key="3">
    <source>
        <dbReference type="ARBA" id="ARBA00023295"/>
    </source>
</evidence>
<protein>
    <submittedName>
        <fullName evidence="7">Beta-glucosidase 42 (AtBGLU42)</fullName>
    </submittedName>
</protein>
<dbReference type="GO" id="GO:0008422">
    <property type="term" value="F:beta-glucosidase activity"/>
    <property type="evidence" value="ECO:0007669"/>
    <property type="project" value="TreeGrafter"/>
</dbReference>
<dbReference type="InterPro" id="IPR017853">
    <property type="entry name" value="GH"/>
</dbReference>
<evidence type="ECO:0000256" key="1">
    <source>
        <dbReference type="ARBA" id="ARBA00010838"/>
    </source>
</evidence>
<evidence type="ECO:0000256" key="4">
    <source>
        <dbReference type="RuleBase" id="RU003690"/>
    </source>
</evidence>
<dbReference type="GO" id="GO:0005975">
    <property type="term" value="P:carbohydrate metabolic process"/>
    <property type="evidence" value="ECO:0007669"/>
    <property type="project" value="InterPro"/>
</dbReference>
<dbReference type="InterPro" id="IPR001360">
    <property type="entry name" value="Glyco_hydro_1"/>
</dbReference>
<keyword evidence="2" id="KW-0378">Hydrolase</keyword>
<proteinExistence type="inferred from homology"/>
<dbReference type="InterPro" id="IPR033132">
    <property type="entry name" value="GH_1_N_CS"/>
</dbReference>
<dbReference type="AlphaFoldDB" id="A0A9P1DI02"/>
<comment type="caution">
    <text evidence="5">The sequence shown here is derived from an EMBL/GenBank/DDBJ whole genome shotgun (WGS) entry which is preliminary data.</text>
</comment>
<dbReference type="PANTHER" id="PTHR10353">
    <property type="entry name" value="GLYCOSYL HYDROLASE"/>
    <property type="match status" value="1"/>
</dbReference>
<dbReference type="Proteomes" id="UP001152797">
    <property type="component" value="Unassembled WGS sequence"/>
</dbReference>
<sequence>MQHHTSRLPVALDFSGVWVNCVSRRMFRVEEAQLGMQPLTASRCLEMEEGHEEEEAQDSLVRRLMRKYMEHTLHEITYRATTKHASATSAGWAISRDLLPDDHQKEELIKRAFSDPAFMWGCATSAYQVEGAWNKDGRKPSIWDKFTHDGRAFKGSSGDDACDYYHRYEEDLARISEYGFNTYRFSISWTRVFPLDEDGNMYMNEKGVQFYKNVLRILADRGITPIVTMFHWDLPAELDWLDEEVVDYFLRYAEFLLATFPEVNWWSTFNEPWTFCTMGYALGLHAPGKQSQYLQYRCGHNVLRAHARAVDLFRRKFFRPGMKIGLVLNYDFPFPKDPENPHDLDAVQVDAIKGVGWFADPIYKGDYPELLKEIIGEHLPRFTTEEKNLLLKASNHEYNYYGLNTYSGRYVEAVHNHSWSPKQSFWKDDEPIGFPFIHAWLYKVPQEILLHLRWVNDRYHPPGIIITENGCADPGNTEYEYTVDDWHRVGFFRDYLAKVAEAVFEGIPVVGYTAWALIDNFEWADGYQRRFGITYNDFGRQCHGRFGGFPEMGVIKTYETYGWLKIGSVYLNILQYAIMGPHYTSSYCTSLYLNIAIYCIFHRQKMGQL</sequence>
<organism evidence="5">
    <name type="scientific">Cladocopium goreaui</name>
    <dbReference type="NCBI Taxonomy" id="2562237"/>
    <lineage>
        <taxon>Eukaryota</taxon>
        <taxon>Sar</taxon>
        <taxon>Alveolata</taxon>
        <taxon>Dinophyceae</taxon>
        <taxon>Suessiales</taxon>
        <taxon>Symbiodiniaceae</taxon>
        <taxon>Cladocopium</taxon>
    </lineage>
</organism>
<dbReference type="EMBL" id="CAMXCT030004902">
    <property type="protein sequence ID" value="CAL4798061.1"/>
    <property type="molecule type" value="Genomic_DNA"/>
</dbReference>
<reference evidence="5" key="1">
    <citation type="submission" date="2022-10" db="EMBL/GenBank/DDBJ databases">
        <authorList>
            <person name="Chen Y."/>
            <person name="Dougan E. K."/>
            <person name="Chan C."/>
            <person name="Rhodes N."/>
            <person name="Thang M."/>
        </authorList>
    </citation>
    <scope>NUCLEOTIDE SEQUENCE</scope>
</reference>
<evidence type="ECO:0000313" key="7">
    <source>
        <dbReference type="EMBL" id="CAL4798061.1"/>
    </source>
</evidence>
<gene>
    <name evidence="5" type="ORF">C1SCF055_LOCUS35985</name>
</gene>
<evidence type="ECO:0000313" key="5">
    <source>
        <dbReference type="EMBL" id="CAI4010749.1"/>
    </source>
</evidence>
<dbReference type="OrthoDB" id="65569at2759"/>
<comment type="similarity">
    <text evidence="1 4">Belongs to the glycosyl hydrolase 1 family.</text>
</comment>
<accession>A0A9P1DI02</accession>
<keyword evidence="8" id="KW-1185">Reference proteome</keyword>
<dbReference type="PROSITE" id="PS00653">
    <property type="entry name" value="GLYCOSYL_HYDROL_F1_2"/>
    <property type="match status" value="1"/>
</dbReference>
<dbReference type="SUPFAM" id="SSF51445">
    <property type="entry name" value="(Trans)glycosidases"/>
    <property type="match status" value="1"/>
</dbReference>
<dbReference type="EMBL" id="CAMXCT020004902">
    <property type="protein sequence ID" value="CAL1164124.1"/>
    <property type="molecule type" value="Genomic_DNA"/>
</dbReference>
<dbReference type="Gene3D" id="3.20.20.80">
    <property type="entry name" value="Glycosidases"/>
    <property type="match status" value="1"/>
</dbReference>
<evidence type="ECO:0000313" key="8">
    <source>
        <dbReference type="Proteomes" id="UP001152797"/>
    </source>
</evidence>
<keyword evidence="3" id="KW-0326">Glycosidase</keyword>
<name>A0A9P1DI02_9DINO</name>
<dbReference type="PRINTS" id="PR00131">
    <property type="entry name" value="GLHYDRLASE1"/>
</dbReference>
<dbReference type="PANTHER" id="PTHR10353:SF36">
    <property type="entry name" value="LP05116P"/>
    <property type="match status" value="1"/>
</dbReference>
<dbReference type="Pfam" id="PF00232">
    <property type="entry name" value="Glyco_hydro_1"/>
    <property type="match status" value="1"/>
</dbReference>
<reference evidence="6" key="2">
    <citation type="submission" date="2024-04" db="EMBL/GenBank/DDBJ databases">
        <authorList>
            <person name="Chen Y."/>
            <person name="Shah S."/>
            <person name="Dougan E. K."/>
            <person name="Thang M."/>
            <person name="Chan C."/>
        </authorList>
    </citation>
    <scope>NUCLEOTIDE SEQUENCE [LARGE SCALE GENOMIC DNA]</scope>
</reference>
<dbReference type="EMBL" id="CAMXCT010004902">
    <property type="protein sequence ID" value="CAI4010749.1"/>
    <property type="molecule type" value="Genomic_DNA"/>
</dbReference>